<dbReference type="InterPro" id="IPR017941">
    <property type="entry name" value="Rieske_2Fe-2S"/>
</dbReference>
<dbReference type="Pfam" id="PF00355">
    <property type="entry name" value="Rieske"/>
    <property type="match status" value="1"/>
</dbReference>
<dbReference type="InterPro" id="IPR050584">
    <property type="entry name" value="Cholesterol_7-desaturase"/>
</dbReference>
<feature type="domain" description="Rieske" evidence="7">
    <location>
        <begin position="18"/>
        <end position="129"/>
    </location>
</feature>
<keyword evidence="9" id="KW-1185">Reference proteome</keyword>
<dbReference type="InterPro" id="IPR036922">
    <property type="entry name" value="Rieske_2Fe-2S_sf"/>
</dbReference>
<dbReference type="Pfam" id="PF19298">
    <property type="entry name" value="KshA_C"/>
    <property type="match status" value="1"/>
</dbReference>
<evidence type="ECO:0000256" key="2">
    <source>
        <dbReference type="ARBA" id="ARBA00022714"/>
    </source>
</evidence>
<sequence>MARTADYGLGEFTYPRGWFMVAEAAEVTTRPSTVHYFGQDFVLYRGESGTAHMVDAYCPHMGAHLAKNVTSYIVKDGEQVQGESIRCPFHGWRFGPDGACDHIPYSDFVPKAARLQTYPIVERAGIIWYWHDPEGLEPDIDLPPFAEWDDPSWVRWKVDHLGVIDCHPQEIIDNMADAPHMVPVHGSTDCAYFTNAFEGTILWQKFGAGHRTLVGSEAMLETDTWYTGPAILQSRLTGAYPSLMLICHTPVEDGRVMVWHALMSQAANTPPSAQDIATAEAYAETGRLALAQDFEIWGNKRACFNPLQIPADGPVHKVRIWYRQFYNPRARAGEFQRRVEGSVTTFDTRPEHAAA</sequence>
<evidence type="ECO:0000256" key="5">
    <source>
        <dbReference type="ARBA" id="ARBA00023004"/>
    </source>
</evidence>
<gene>
    <name evidence="8" type="ORF">ACFO3E_15455</name>
</gene>
<evidence type="ECO:0000313" key="8">
    <source>
        <dbReference type="EMBL" id="MFC4595573.1"/>
    </source>
</evidence>
<keyword evidence="2" id="KW-0001">2Fe-2S</keyword>
<keyword evidence="6" id="KW-0411">Iron-sulfur</keyword>
<name>A0ABV9F354_9SPHN</name>
<evidence type="ECO:0000313" key="9">
    <source>
        <dbReference type="Proteomes" id="UP001595957"/>
    </source>
</evidence>
<evidence type="ECO:0000256" key="6">
    <source>
        <dbReference type="ARBA" id="ARBA00023014"/>
    </source>
</evidence>
<reference evidence="9" key="1">
    <citation type="journal article" date="2019" name="Int. J. Syst. Evol. Microbiol.">
        <title>The Global Catalogue of Microorganisms (GCM) 10K type strain sequencing project: providing services to taxonomists for standard genome sequencing and annotation.</title>
        <authorList>
            <consortium name="The Broad Institute Genomics Platform"/>
            <consortium name="The Broad Institute Genome Sequencing Center for Infectious Disease"/>
            <person name="Wu L."/>
            <person name="Ma J."/>
        </authorList>
    </citation>
    <scope>NUCLEOTIDE SEQUENCE [LARGE SCALE GENOMIC DNA]</scope>
    <source>
        <strain evidence="9">NBRC 103632</strain>
    </source>
</reference>
<evidence type="ECO:0000256" key="3">
    <source>
        <dbReference type="ARBA" id="ARBA00022723"/>
    </source>
</evidence>
<comment type="caution">
    <text evidence="8">The sequence shown here is derived from an EMBL/GenBank/DDBJ whole genome shotgun (WGS) entry which is preliminary data.</text>
</comment>
<evidence type="ECO:0000256" key="1">
    <source>
        <dbReference type="ARBA" id="ARBA00001962"/>
    </source>
</evidence>
<keyword evidence="5" id="KW-0408">Iron</keyword>
<keyword evidence="4" id="KW-0560">Oxidoreductase</keyword>
<dbReference type="PANTHER" id="PTHR21266:SF60">
    <property type="entry name" value="3-KETOSTEROID-9-ALPHA-MONOOXYGENASE, OXYGENASE COMPONENT"/>
    <property type="match status" value="1"/>
</dbReference>
<dbReference type="InterPro" id="IPR045605">
    <property type="entry name" value="KshA-like_C"/>
</dbReference>
<organism evidence="8 9">
    <name type="scientific">Sphingobium tyrosinilyticum</name>
    <dbReference type="NCBI Taxonomy" id="2715436"/>
    <lineage>
        <taxon>Bacteria</taxon>
        <taxon>Pseudomonadati</taxon>
        <taxon>Pseudomonadota</taxon>
        <taxon>Alphaproteobacteria</taxon>
        <taxon>Sphingomonadales</taxon>
        <taxon>Sphingomonadaceae</taxon>
        <taxon>Sphingobium</taxon>
    </lineage>
</organism>
<dbReference type="Proteomes" id="UP001595957">
    <property type="component" value="Unassembled WGS sequence"/>
</dbReference>
<dbReference type="EMBL" id="JBHSFZ010000044">
    <property type="protein sequence ID" value="MFC4595573.1"/>
    <property type="molecule type" value="Genomic_DNA"/>
</dbReference>
<dbReference type="PANTHER" id="PTHR21266">
    <property type="entry name" value="IRON-SULFUR DOMAIN CONTAINING PROTEIN"/>
    <property type="match status" value="1"/>
</dbReference>
<dbReference type="Gene3D" id="2.102.10.10">
    <property type="entry name" value="Rieske [2Fe-2S] iron-sulphur domain"/>
    <property type="match status" value="1"/>
</dbReference>
<dbReference type="Gene3D" id="3.90.380.10">
    <property type="entry name" value="Naphthalene 1,2-dioxygenase Alpha Subunit, Chain A, domain 1"/>
    <property type="match status" value="1"/>
</dbReference>
<evidence type="ECO:0000259" key="7">
    <source>
        <dbReference type="PROSITE" id="PS51296"/>
    </source>
</evidence>
<evidence type="ECO:0000256" key="4">
    <source>
        <dbReference type="ARBA" id="ARBA00023002"/>
    </source>
</evidence>
<keyword evidence="3" id="KW-0479">Metal-binding</keyword>
<comment type="cofactor">
    <cofactor evidence="1">
        <name>Fe cation</name>
        <dbReference type="ChEBI" id="CHEBI:24875"/>
    </cofactor>
</comment>
<dbReference type="SUPFAM" id="SSF55961">
    <property type="entry name" value="Bet v1-like"/>
    <property type="match status" value="1"/>
</dbReference>
<dbReference type="PROSITE" id="PS51296">
    <property type="entry name" value="RIESKE"/>
    <property type="match status" value="1"/>
</dbReference>
<accession>A0ABV9F354</accession>
<dbReference type="RefSeq" id="WP_380805913.1">
    <property type="nucleotide sequence ID" value="NZ_JBHSFZ010000044.1"/>
</dbReference>
<proteinExistence type="predicted"/>
<protein>
    <submittedName>
        <fullName evidence="8">Rieske 2Fe-2S domain-containing protein</fullName>
    </submittedName>
</protein>
<dbReference type="SUPFAM" id="SSF50022">
    <property type="entry name" value="ISP domain"/>
    <property type="match status" value="1"/>
</dbReference>